<dbReference type="InterPro" id="IPR051158">
    <property type="entry name" value="Metallophosphoesterase_sf"/>
</dbReference>
<keyword evidence="1" id="KW-1133">Transmembrane helix</keyword>
<reference evidence="3" key="1">
    <citation type="submission" date="2020-07" db="EMBL/GenBank/DDBJ databases">
        <title>Huge and variable diversity of episymbiotic CPR bacteria and DPANN archaea in groundwater ecosystems.</title>
        <authorList>
            <person name="He C.Y."/>
            <person name="Keren R."/>
            <person name="Whittaker M."/>
            <person name="Farag I.F."/>
            <person name="Doudna J."/>
            <person name="Cate J.H.D."/>
            <person name="Banfield J.F."/>
        </authorList>
    </citation>
    <scope>NUCLEOTIDE SEQUENCE</scope>
    <source>
        <strain evidence="3">NC_groundwater_1664_Pr3_B-0.1um_52_9</strain>
    </source>
</reference>
<keyword evidence="1" id="KW-0812">Transmembrane</keyword>
<accession>A0A9D6V1C6</accession>
<feature type="domain" description="Calcineurin-like phosphoesterase" evidence="2">
    <location>
        <begin position="227"/>
        <end position="396"/>
    </location>
</feature>
<evidence type="ECO:0000313" key="3">
    <source>
        <dbReference type="EMBL" id="MBI5250251.1"/>
    </source>
</evidence>
<sequence>MDRIFIFLAVIASLVILCQWFVYSSIRKYVFQRYRPITRKVAYFTLSFLAILNLVGSRLALDSDALAVDTMARQLAAVVYFSYLGSILALCVVFLALGWISMMLDLRGLMIRYVARLRAQAECFKSCKESRMGATTNLSGASEMLQTDSIADCKRKTPQLLRNADGSQSLPANFMARRTFLKWSSVAGVTAVAGFSADGLAEAFDDPVVEQFDFLHPKLAGLSTPVTIAQITDFHLGMFFDSADLEKLVRKLNSLEFDALFITGDMFHSPMTHVDLAVPALRGLRPRTVGNFAVLGNHDFYAGVTRSVECLKQSGLVLLRDQWLSHRNGKSLIHIGGIDDPRGNWVWGADFPRFGAFIKSAPEAEGLRILLSHRPNVLPSAARHQVDFVVSGHVHGGQIIVPVGTDRGFSIARIASHYTHGWYAENKSRMYLSRGVGLTFIPWRINCPPEIAVFHLKPSNDGQIRVVRTETQGLELSG</sequence>
<gene>
    <name evidence="3" type="ORF">HY912_12215</name>
</gene>
<proteinExistence type="predicted"/>
<organism evidence="3 4">
    <name type="scientific">Desulfomonile tiedjei</name>
    <dbReference type="NCBI Taxonomy" id="2358"/>
    <lineage>
        <taxon>Bacteria</taxon>
        <taxon>Pseudomonadati</taxon>
        <taxon>Thermodesulfobacteriota</taxon>
        <taxon>Desulfomonilia</taxon>
        <taxon>Desulfomonilales</taxon>
        <taxon>Desulfomonilaceae</taxon>
        <taxon>Desulfomonile</taxon>
    </lineage>
</organism>
<dbReference type="PANTHER" id="PTHR31302">
    <property type="entry name" value="TRANSMEMBRANE PROTEIN WITH METALLOPHOSPHOESTERASE DOMAIN-RELATED"/>
    <property type="match status" value="1"/>
</dbReference>
<dbReference type="SUPFAM" id="SSF56300">
    <property type="entry name" value="Metallo-dependent phosphatases"/>
    <property type="match status" value="1"/>
</dbReference>
<name>A0A9D6V1C6_9BACT</name>
<feature type="transmembrane region" description="Helical" evidence="1">
    <location>
        <begin position="81"/>
        <end position="102"/>
    </location>
</feature>
<dbReference type="Proteomes" id="UP000807825">
    <property type="component" value="Unassembled WGS sequence"/>
</dbReference>
<dbReference type="CDD" id="cd07385">
    <property type="entry name" value="MPP_YkuE_C"/>
    <property type="match status" value="1"/>
</dbReference>
<protein>
    <submittedName>
        <fullName evidence="3">Metallophosphoesterase</fullName>
    </submittedName>
</protein>
<feature type="transmembrane region" description="Helical" evidence="1">
    <location>
        <begin position="6"/>
        <end position="23"/>
    </location>
</feature>
<dbReference type="Pfam" id="PF00149">
    <property type="entry name" value="Metallophos"/>
    <property type="match status" value="1"/>
</dbReference>
<evidence type="ECO:0000256" key="1">
    <source>
        <dbReference type="SAM" id="Phobius"/>
    </source>
</evidence>
<keyword evidence="1" id="KW-0472">Membrane</keyword>
<dbReference type="PANTHER" id="PTHR31302:SF0">
    <property type="entry name" value="TRANSMEMBRANE PROTEIN WITH METALLOPHOSPHOESTERASE DOMAIN"/>
    <property type="match status" value="1"/>
</dbReference>
<dbReference type="GO" id="GO:0016787">
    <property type="term" value="F:hydrolase activity"/>
    <property type="evidence" value="ECO:0007669"/>
    <property type="project" value="InterPro"/>
</dbReference>
<dbReference type="InterPro" id="IPR029052">
    <property type="entry name" value="Metallo-depent_PP-like"/>
</dbReference>
<comment type="caution">
    <text evidence="3">The sequence shown here is derived from an EMBL/GenBank/DDBJ whole genome shotgun (WGS) entry which is preliminary data.</text>
</comment>
<dbReference type="AlphaFoldDB" id="A0A9D6V1C6"/>
<evidence type="ECO:0000259" key="2">
    <source>
        <dbReference type="Pfam" id="PF00149"/>
    </source>
</evidence>
<dbReference type="Gene3D" id="3.60.21.10">
    <property type="match status" value="1"/>
</dbReference>
<evidence type="ECO:0000313" key="4">
    <source>
        <dbReference type="Proteomes" id="UP000807825"/>
    </source>
</evidence>
<dbReference type="InterPro" id="IPR004843">
    <property type="entry name" value="Calcineurin-like_PHP"/>
</dbReference>
<dbReference type="EMBL" id="JACRDE010000324">
    <property type="protein sequence ID" value="MBI5250251.1"/>
    <property type="molecule type" value="Genomic_DNA"/>
</dbReference>